<sequence length="340" mass="38090">MTHTYLIFHILLCLFNANSGYNVKYNLPQLQNRREPIRVVPIIEGLMARDPDGQKINKVSSVSLVYGDGIALLVDSAAATDFETNERVLKELSLLNLSNADVRFVVTTHGHPDHFGQANFFPNADHFFGAYQNHGNRYTPTQLRNAPEMKLSERISFWSTPGHTTDCISVIVSGAEEFGTVAIVGDLFYSETDVLNSTEWSREALNPYLGFHSQNKVICTADYVIPGHSKMFRVTQEMRNALRCPNPILSNDLSTRNKVAMDSPVYDPTNGNVRSNESIWAARQRHPTHTPGDYFVQAASVPMSSQPGNSPIIINYLRATQSGSPMPFQYFQNMQKNIES</sequence>
<evidence type="ECO:0000259" key="2">
    <source>
        <dbReference type="SMART" id="SM00849"/>
    </source>
</evidence>
<organism evidence="3 4">
    <name type="scientific">Ditylenchus destructor</name>
    <dbReference type="NCBI Taxonomy" id="166010"/>
    <lineage>
        <taxon>Eukaryota</taxon>
        <taxon>Metazoa</taxon>
        <taxon>Ecdysozoa</taxon>
        <taxon>Nematoda</taxon>
        <taxon>Chromadorea</taxon>
        <taxon>Rhabditida</taxon>
        <taxon>Tylenchina</taxon>
        <taxon>Tylenchomorpha</taxon>
        <taxon>Sphaerularioidea</taxon>
        <taxon>Anguinidae</taxon>
        <taxon>Anguininae</taxon>
        <taxon>Ditylenchus</taxon>
    </lineage>
</organism>
<dbReference type="PANTHER" id="PTHR23200:SF39">
    <property type="entry name" value="PROTEIN CBG14679"/>
    <property type="match status" value="1"/>
</dbReference>
<comment type="caution">
    <text evidence="3">The sequence shown here is derived from an EMBL/GenBank/DDBJ whole genome shotgun (WGS) entry which is preliminary data.</text>
</comment>
<feature type="chain" id="PRO_5042268802" evidence="1">
    <location>
        <begin position="21"/>
        <end position="340"/>
    </location>
</feature>
<gene>
    <name evidence="3" type="ORF">DdX_13034</name>
</gene>
<dbReference type="CDD" id="cd07711">
    <property type="entry name" value="MBLAC1-like_MBL-fold"/>
    <property type="match status" value="1"/>
</dbReference>
<evidence type="ECO:0000313" key="3">
    <source>
        <dbReference type="EMBL" id="KAI1706375.1"/>
    </source>
</evidence>
<dbReference type="SUPFAM" id="SSF56281">
    <property type="entry name" value="Metallo-hydrolase/oxidoreductase"/>
    <property type="match status" value="1"/>
</dbReference>
<dbReference type="AlphaFoldDB" id="A0AAD4R2X8"/>
<dbReference type="Proteomes" id="UP001201812">
    <property type="component" value="Unassembled WGS sequence"/>
</dbReference>
<name>A0AAD4R2X8_9BILA</name>
<dbReference type="InterPro" id="IPR001279">
    <property type="entry name" value="Metallo-B-lactamas"/>
</dbReference>
<accession>A0AAD4R2X8</accession>
<dbReference type="EMBL" id="JAKKPZ010000048">
    <property type="protein sequence ID" value="KAI1706375.1"/>
    <property type="molecule type" value="Genomic_DNA"/>
</dbReference>
<keyword evidence="1" id="KW-0732">Signal</keyword>
<feature type="signal peptide" evidence="1">
    <location>
        <begin position="1"/>
        <end position="20"/>
    </location>
</feature>
<dbReference type="Gene3D" id="3.60.15.10">
    <property type="entry name" value="Ribonuclease Z/Hydroxyacylglutathione hydrolase-like"/>
    <property type="match status" value="1"/>
</dbReference>
<evidence type="ECO:0000313" key="4">
    <source>
        <dbReference type="Proteomes" id="UP001201812"/>
    </source>
</evidence>
<dbReference type="Pfam" id="PF00753">
    <property type="entry name" value="Lactamase_B"/>
    <property type="match status" value="1"/>
</dbReference>
<dbReference type="InterPro" id="IPR036866">
    <property type="entry name" value="RibonucZ/Hydroxyglut_hydro"/>
</dbReference>
<dbReference type="PANTHER" id="PTHR23200">
    <property type="entry name" value="METALLO-BETA-LACTAMASE DOMAIN-CONTAINING PROTEIN 1"/>
    <property type="match status" value="1"/>
</dbReference>
<protein>
    <submittedName>
        <fullName evidence="3">Metallo-beta-lactamase superfamily domain-containing protein</fullName>
    </submittedName>
</protein>
<keyword evidence="4" id="KW-1185">Reference proteome</keyword>
<reference evidence="3" key="1">
    <citation type="submission" date="2022-01" db="EMBL/GenBank/DDBJ databases">
        <title>Genome Sequence Resource for Two Populations of Ditylenchus destructor, the Migratory Endoparasitic Phytonematode.</title>
        <authorList>
            <person name="Zhang H."/>
            <person name="Lin R."/>
            <person name="Xie B."/>
        </authorList>
    </citation>
    <scope>NUCLEOTIDE SEQUENCE</scope>
    <source>
        <strain evidence="3">BazhouSP</strain>
    </source>
</reference>
<evidence type="ECO:0000256" key="1">
    <source>
        <dbReference type="SAM" id="SignalP"/>
    </source>
</evidence>
<proteinExistence type="predicted"/>
<feature type="domain" description="Metallo-beta-lactamase" evidence="2">
    <location>
        <begin position="59"/>
        <end position="228"/>
    </location>
</feature>
<dbReference type="InterPro" id="IPR039344">
    <property type="entry name" value="MBLAC1"/>
</dbReference>
<dbReference type="SMART" id="SM00849">
    <property type="entry name" value="Lactamase_B"/>
    <property type="match status" value="1"/>
</dbReference>